<sequence>MSLSVGLEGDKSQQMDLPGDRNWREHRGFSRGPCRTVTHSLAGARKLDGGKPQARESLVRTSQTRPEARSRAALHDEAKSVPGTAPLRPPPYVCVIIPLRPLREAPAVRGAGLACQPGGPDARTAPDAGHILSAARPRGVTRGPACTCATLSRPAINSRRQRSDAVRLTAPFPSAKAYPTGTKTRSDSFSSPIASCGSPTSNSMGTGHFLADHRAAGRKDHLYRRAPPGEPARRWPRGLHVAEPSGAACGALEQEHHRGSLHDTTVRELRREAEAVWQPQEHKLKHLLVLRLSVVTTATFYSTSHTSRIPAVQKPVSALAEVNGRVVRGLDSPRVTLKADTVWLSLSAGRRFPPSVFYLMSSFWHASAAQQNELLHPYGTEQPAPRPGLFCPQSRVTLVAWHQAVLLGATIPTQHSPSAVISTSNVGSASSGIAAPLHYMWQACQRALETEPFGRVSWKA</sequence>
<feature type="compositionally biased region" description="Basic and acidic residues" evidence="1">
    <location>
        <begin position="8"/>
        <end position="28"/>
    </location>
</feature>
<feature type="region of interest" description="Disordered" evidence="1">
    <location>
        <begin position="176"/>
        <end position="208"/>
    </location>
</feature>
<keyword evidence="3" id="KW-1185">Reference proteome</keyword>
<organism evidence="2 3">
    <name type="scientific">Anas platyrhynchos</name>
    <name type="common">Mallard</name>
    <name type="synonym">Anas boschas</name>
    <dbReference type="NCBI Taxonomy" id="8839"/>
    <lineage>
        <taxon>Eukaryota</taxon>
        <taxon>Metazoa</taxon>
        <taxon>Chordata</taxon>
        <taxon>Craniata</taxon>
        <taxon>Vertebrata</taxon>
        <taxon>Euteleostomi</taxon>
        <taxon>Archelosauria</taxon>
        <taxon>Archosauria</taxon>
        <taxon>Dinosauria</taxon>
        <taxon>Saurischia</taxon>
        <taxon>Theropoda</taxon>
        <taxon>Coelurosauria</taxon>
        <taxon>Aves</taxon>
        <taxon>Neognathae</taxon>
        <taxon>Galloanserae</taxon>
        <taxon>Anseriformes</taxon>
        <taxon>Anatidae</taxon>
        <taxon>Anatinae</taxon>
        <taxon>Anas</taxon>
    </lineage>
</organism>
<protein>
    <submittedName>
        <fullName evidence="2">Uncharacterized protein</fullName>
    </submittedName>
</protein>
<proteinExistence type="predicted"/>
<evidence type="ECO:0000256" key="1">
    <source>
        <dbReference type="SAM" id="MobiDB-lite"/>
    </source>
</evidence>
<evidence type="ECO:0000313" key="2">
    <source>
        <dbReference type="EMBL" id="EOB03795.1"/>
    </source>
</evidence>
<feature type="compositionally biased region" description="Basic and acidic residues" evidence="1">
    <location>
        <begin position="66"/>
        <end position="79"/>
    </location>
</feature>
<gene>
    <name evidence="2" type="ORF">Anapl_00011</name>
</gene>
<dbReference type="EMBL" id="KB742833">
    <property type="protein sequence ID" value="EOB03795.1"/>
    <property type="molecule type" value="Genomic_DNA"/>
</dbReference>
<feature type="compositionally biased region" description="Polar residues" evidence="1">
    <location>
        <begin position="181"/>
        <end position="205"/>
    </location>
</feature>
<name>R0LPY5_ANAPL</name>
<evidence type="ECO:0000313" key="3">
    <source>
        <dbReference type="Proteomes" id="UP000296049"/>
    </source>
</evidence>
<dbReference type="Proteomes" id="UP000296049">
    <property type="component" value="Unassembled WGS sequence"/>
</dbReference>
<feature type="compositionally biased region" description="Basic and acidic residues" evidence="1">
    <location>
        <begin position="45"/>
        <end position="58"/>
    </location>
</feature>
<accession>R0LPY5</accession>
<feature type="region of interest" description="Disordered" evidence="1">
    <location>
        <begin position="1"/>
        <end position="85"/>
    </location>
</feature>
<reference evidence="3" key="1">
    <citation type="journal article" date="2013" name="Nat. Genet.">
        <title>The duck genome and transcriptome provide insight into an avian influenza virus reservoir species.</title>
        <authorList>
            <person name="Huang Y."/>
            <person name="Li Y."/>
            <person name="Burt D.W."/>
            <person name="Chen H."/>
            <person name="Zhang Y."/>
            <person name="Qian W."/>
            <person name="Kim H."/>
            <person name="Gan S."/>
            <person name="Zhao Y."/>
            <person name="Li J."/>
            <person name="Yi K."/>
            <person name="Feng H."/>
            <person name="Zhu P."/>
            <person name="Li B."/>
            <person name="Liu Q."/>
            <person name="Fairley S."/>
            <person name="Magor K.E."/>
            <person name="Du Z."/>
            <person name="Hu X."/>
            <person name="Goodman L."/>
            <person name="Tafer H."/>
            <person name="Vignal A."/>
            <person name="Lee T."/>
            <person name="Kim K.W."/>
            <person name="Sheng Z."/>
            <person name="An Y."/>
            <person name="Searle S."/>
            <person name="Herrero J."/>
            <person name="Groenen M.A."/>
            <person name="Crooijmans R.P."/>
            <person name="Faraut T."/>
            <person name="Cai Q."/>
            <person name="Webster R.G."/>
            <person name="Aldridge J.R."/>
            <person name="Warren W.C."/>
            <person name="Bartschat S."/>
            <person name="Kehr S."/>
            <person name="Marz M."/>
            <person name="Stadler P.F."/>
            <person name="Smith J."/>
            <person name="Kraus R.H."/>
            <person name="Zhao Y."/>
            <person name="Ren L."/>
            <person name="Fei J."/>
            <person name="Morisson M."/>
            <person name="Kaiser P."/>
            <person name="Griffin D.K."/>
            <person name="Rao M."/>
            <person name="Pitel F."/>
            <person name="Wang J."/>
            <person name="Li N."/>
        </authorList>
    </citation>
    <scope>NUCLEOTIDE SEQUENCE [LARGE SCALE GENOMIC DNA]</scope>
</reference>
<dbReference type="AlphaFoldDB" id="R0LPY5"/>